<reference evidence="1 3" key="1">
    <citation type="journal article" date="2020" name="Stud. Mycol.">
        <title>101 Dothideomycetes genomes: a test case for predicting lifestyles and emergence of pathogens.</title>
        <authorList>
            <person name="Haridas S."/>
            <person name="Albert R."/>
            <person name="Binder M."/>
            <person name="Bloem J."/>
            <person name="Labutti K."/>
            <person name="Salamov A."/>
            <person name="Andreopoulos B."/>
            <person name="Baker S."/>
            <person name="Barry K."/>
            <person name="Bills G."/>
            <person name="Bluhm B."/>
            <person name="Cannon C."/>
            <person name="Castanera R."/>
            <person name="Culley D."/>
            <person name="Daum C."/>
            <person name="Ezra D."/>
            <person name="Gonzalez J."/>
            <person name="Henrissat B."/>
            <person name="Kuo A."/>
            <person name="Liang C."/>
            <person name="Lipzen A."/>
            <person name="Lutzoni F."/>
            <person name="Magnuson J."/>
            <person name="Mondo S."/>
            <person name="Nolan M."/>
            <person name="Ohm R."/>
            <person name="Pangilinan J."/>
            <person name="Park H.-J."/>
            <person name="Ramirez L."/>
            <person name="Alfaro M."/>
            <person name="Sun H."/>
            <person name="Tritt A."/>
            <person name="Yoshinaga Y."/>
            <person name="Zwiers L.-H."/>
            <person name="Turgeon B."/>
            <person name="Goodwin S."/>
            <person name="Spatafora J."/>
            <person name="Crous P."/>
            <person name="Grigoriev I."/>
        </authorList>
    </citation>
    <scope>NUCLEOTIDE SEQUENCE</scope>
    <source>
        <strain evidence="1 3">CBS 304.34</strain>
    </source>
</reference>
<dbReference type="RefSeq" id="XP_033571395.1">
    <property type="nucleotide sequence ID" value="XM_033712792.1"/>
</dbReference>
<accession>A0A6A6Y6I0</accession>
<keyword evidence="2" id="KW-1185">Reference proteome</keyword>
<dbReference type="GeneID" id="54453685"/>
<organism evidence="1">
    <name type="scientific">Mytilinidion resinicola</name>
    <dbReference type="NCBI Taxonomy" id="574789"/>
    <lineage>
        <taxon>Eukaryota</taxon>
        <taxon>Fungi</taxon>
        <taxon>Dikarya</taxon>
        <taxon>Ascomycota</taxon>
        <taxon>Pezizomycotina</taxon>
        <taxon>Dothideomycetes</taxon>
        <taxon>Pleosporomycetidae</taxon>
        <taxon>Mytilinidiales</taxon>
        <taxon>Mytilinidiaceae</taxon>
        <taxon>Mytilinidion</taxon>
    </lineage>
</organism>
<dbReference type="EMBL" id="MU003713">
    <property type="protein sequence ID" value="KAF2804431.1"/>
    <property type="molecule type" value="Genomic_DNA"/>
</dbReference>
<evidence type="ECO:0000313" key="3">
    <source>
        <dbReference type="RefSeq" id="XP_033571395.1"/>
    </source>
</evidence>
<reference evidence="3" key="2">
    <citation type="submission" date="2020-04" db="EMBL/GenBank/DDBJ databases">
        <authorList>
            <consortium name="NCBI Genome Project"/>
        </authorList>
    </citation>
    <scope>NUCLEOTIDE SEQUENCE</scope>
    <source>
        <strain evidence="3">CBS 304.34</strain>
    </source>
</reference>
<gene>
    <name evidence="1 3" type="ORF">BDZ99DRAFT_152743</name>
</gene>
<evidence type="ECO:0000313" key="1">
    <source>
        <dbReference type="EMBL" id="KAF2804431.1"/>
    </source>
</evidence>
<dbReference type="AlphaFoldDB" id="A0A6A6Y6I0"/>
<dbReference type="Proteomes" id="UP000504636">
    <property type="component" value="Unplaced"/>
</dbReference>
<proteinExistence type="predicted"/>
<protein>
    <submittedName>
        <fullName evidence="1 3">Uncharacterized protein</fullName>
    </submittedName>
</protein>
<name>A0A6A6Y6I0_9PEZI</name>
<reference evidence="3" key="3">
    <citation type="submission" date="2025-04" db="UniProtKB">
        <authorList>
            <consortium name="RefSeq"/>
        </authorList>
    </citation>
    <scope>IDENTIFICATION</scope>
    <source>
        <strain evidence="3">CBS 304.34</strain>
    </source>
</reference>
<evidence type="ECO:0000313" key="2">
    <source>
        <dbReference type="Proteomes" id="UP000504636"/>
    </source>
</evidence>
<sequence length="58" mass="6387">MELVMALWPFEGPPPDDDNNEPHHQNRGTTIKMVPTASPKSLAVNWRTSNSVVLAAFA</sequence>